<dbReference type="Pfam" id="PF01551">
    <property type="entry name" value="Peptidase_M23"/>
    <property type="match status" value="1"/>
</dbReference>
<dbReference type="PANTHER" id="PTHR21666">
    <property type="entry name" value="PEPTIDASE-RELATED"/>
    <property type="match status" value="1"/>
</dbReference>
<keyword evidence="4" id="KW-1185">Reference proteome</keyword>
<evidence type="ECO:0000259" key="2">
    <source>
        <dbReference type="Pfam" id="PF01551"/>
    </source>
</evidence>
<evidence type="ECO:0000256" key="1">
    <source>
        <dbReference type="SAM" id="SignalP"/>
    </source>
</evidence>
<gene>
    <name evidence="3" type="ORF">K4A83_04175</name>
</gene>
<protein>
    <submittedName>
        <fullName evidence="3">M23 family metallopeptidase</fullName>
    </submittedName>
</protein>
<feature type="chain" id="PRO_5046350159" evidence="1">
    <location>
        <begin position="33"/>
        <end position="295"/>
    </location>
</feature>
<comment type="caution">
    <text evidence="3">The sequence shown here is derived from an EMBL/GenBank/DDBJ whole genome shotgun (WGS) entry which is preliminary data.</text>
</comment>
<dbReference type="InterPro" id="IPR011055">
    <property type="entry name" value="Dup_hybrid_motif"/>
</dbReference>
<feature type="signal peptide" evidence="1">
    <location>
        <begin position="1"/>
        <end position="32"/>
    </location>
</feature>
<dbReference type="RefSeq" id="WP_265263159.1">
    <property type="nucleotide sequence ID" value="NZ_JAIHOM010000014.1"/>
</dbReference>
<dbReference type="PANTHER" id="PTHR21666:SF270">
    <property type="entry name" value="MUREIN HYDROLASE ACTIVATOR ENVC"/>
    <property type="match status" value="1"/>
</dbReference>
<organism evidence="3 4">
    <name type="scientific">Spirulina subsalsa FACHB-351</name>
    <dbReference type="NCBI Taxonomy" id="234711"/>
    <lineage>
        <taxon>Bacteria</taxon>
        <taxon>Bacillati</taxon>
        <taxon>Cyanobacteriota</taxon>
        <taxon>Cyanophyceae</taxon>
        <taxon>Spirulinales</taxon>
        <taxon>Spirulinaceae</taxon>
        <taxon>Spirulina</taxon>
    </lineage>
</organism>
<reference evidence="3 4" key="1">
    <citation type="submission" date="2021-08" db="EMBL/GenBank/DDBJ databases">
        <title>Draft genome sequence of Spirulina subsalsa with high tolerance to salinity and hype-accumulation of phycocyanin.</title>
        <authorList>
            <person name="Pei H."/>
            <person name="Jiang L."/>
        </authorList>
    </citation>
    <scope>NUCLEOTIDE SEQUENCE [LARGE SCALE GENOMIC DNA]</scope>
    <source>
        <strain evidence="3 4">FACHB-351</strain>
    </source>
</reference>
<dbReference type="CDD" id="cd12797">
    <property type="entry name" value="M23_peptidase"/>
    <property type="match status" value="1"/>
</dbReference>
<dbReference type="InterPro" id="IPR016047">
    <property type="entry name" value="M23ase_b-sheet_dom"/>
</dbReference>
<accession>A0ABT3L1U4</accession>
<sequence>MKRKQDFAKNWRRIGLFFTLSLSVLFATTSSATDDPTVVRPPSSGQPAQVARQMGNGLVWPTTGIISQGFHTYHTGIDIAGAPGTPIVAVKEGVVVTAGWDDWGLGYAVTLQHPDESRTVYGHNRRLLVRQGQSVQQGQLIAEMGSTGNSSGPHLHFEFYPSQSRQAVNPMYQLPPLVGGRIPTTESQAAEPNLGVMGQGASRPESNQRTASTLTCDEALLDRETTNFYVQVCRQGGQLYYIGRSKLEAQSVVRLPAFPVAGGYRAQNGSFSYVVRGERVEVFRNGVRLRTEYFL</sequence>
<proteinExistence type="predicted"/>
<evidence type="ECO:0000313" key="3">
    <source>
        <dbReference type="EMBL" id="MCW6035473.1"/>
    </source>
</evidence>
<dbReference type="EMBL" id="JAIHOM010000014">
    <property type="protein sequence ID" value="MCW6035473.1"/>
    <property type="molecule type" value="Genomic_DNA"/>
</dbReference>
<keyword evidence="1" id="KW-0732">Signal</keyword>
<dbReference type="Gene3D" id="2.70.70.10">
    <property type="entry name" value="Glucose Permease (Domain IIA)"/>
    <property type="match status" value="1"/>
</dbReference>
<dbReference type="Proteomes" id="UP001526426">
    <property type="component" value="Unassembled WGS sequence"/>
</dbReference>
<dbReference type="InterPro" id="IPR050570">
    <property type="entry name" value="Cell_wall_metabolism_enzyme"/>
</dbReference>
<evidence type="ECO:0000313" key="4">
    <source>
        <dbReference type="Proteomes" id="UP001526426"/>
    </source>
</evidence>
<dbReference type="SUPFAM" id="SSF51261">
    <property type="entry name" value="Duplicated hybrid motif"/>
    <property type="match status" value="1"/>
</dbReference>
<name>A0ABT3L1U4_9CYAN</name>
<feature type="domain" description="M23ase beta-sheet core" evidence="2">
    <location>
        <begin position="73"/>
        <end position="170"/>
    </location>
</feature>